<sequence>MSQFGAALLLASLAPLVAGGAAAATAAAEMACRNFQSHCKLPRFDRLPHTTSFRVNDHTFEALGDGDANSGLLSSSMSVPGGLTGKEEWLAVMAVVGYPTYSEYTYGTSDLFKPSTLRGGYTYQRHYTLSNGLTYDTTHQTHYNAEEHRLYGNFTTVNFPESELGAGWQVRDFVETFIPNGPGVIKSVMVVEWQDRADTTKKLHAVIDSIYHLMHEQELATIHWRHVAFQTERNGSVYTQSEKLTVTNTFDFGAVQNMMNTRAVR</sequence>
<reference evidence="2" key="1">
    <citation type="submission" date="2021-01" db="EMBL/GenBank/DDBJ databases">
        <authorList>
            <person name="Corre E."/>
            <person name="Pelletier E."/>
            <person name="Niang G."/>
            <person name="Scheremetjew M."/>
            <person name="Finn R."/>
            <person name="Kale V."/>
            <person name="Holt S."/>
            <person name="Cochrane G."/>
            <person name="Meng A."/>
            <person name="Brown T."/>
            <person name="Cohen L."/>
        </authorList>
    </citation>
    <scope>NUCLEOTIDE SEQUENCE</scope>
    <source>
        <strain evidence="2">RCC3387</strain>
    </source>
</reference>
<dbReference type="InterPro" id="IPR009017">
    <property type="entry name" value="GFP"/>
</dbReference>
<organism evidence="2">
    <name type="scientific">Zooxanthella nutricula</name>
    <dbReference type="NCBI Taxonomy" id="1333877"/>
    <lineage>
        <taxon>Eukaryota</taxon>
        <taxon>Sar</taxon>
        <taxon>Alveolata</taxon>
        <taxon>Dinophyceae</taxon>
        <taxon>Peridiniales</taxon>
        <taxon>Peridiniales incertae sedis</taxon>
        <taxon>Zooxanthella</taxon>
    </lineage>
</organism>
<keyword evidence="1" id="KW-0732">Signal</keyword>
<feature type="signal peptide" evidence="1">
    <location>
        <begin position="1"/>
        <end position="19"/>
    </location>
</feature>
<gene>
    <name evidence="2" type="ORF">BRAN1462_LOCUS49605</name>
</gene>
<feature type="chain" id="PRO_5030160663" evidence="1">
    <location>
        <begin position="20"/>
        <end position="265"/>
    </location>
</feature>
<accession>A0A6V0IBN8</accession>
<dbReference type="Gene3D" id="2.40.155.10">
    <property type="entry name" value="Green fluorescent protein"/>
    <property type="match status" value="1"/>
</dbReference>
<dbReference type="SUPFAM" id="SSF54511">
    <property type="entry name" value="GFP-like"/>
    <property type="match status" value="1"/>
</dbReference>
<dbReference type="EMBL" id="HBGW01078068">
    <property type="protein sequence ID" value="CAD9629994.1"/>
    <property type="molecule type" value="Transcribed_RNA"/>
</dbReference>
<protein>
    <submittedName>
        <fullName evidence="2">Uncharacterized protein</fullName>
    </submittedName>
</protein>
<evidence type="ECO:0000313" key="2">
    <source>
        <dbReference type="EMBL" id="CAD9629994.1"/>
    </source>
</evidence>
<proteinExistence type="predicted"/>
<name>A0A6V0IBN8_9DINO</name>
<dbReference type="AlphaFoldDB" id="A0A6V0IBN8"/>
<evidence type="ECO:0000256" key="1">
    <source>
        <dbReference type="SAM" id="SignalP"/>
    </source>
</evidence>